<accession>A0AAN4ZL75</accession>
<evidence type="ECO:0000313" key="3">
    <source>
        <dbReference type="EMBL" id="GMR43283.1"/>
    </source>
</evidence>
<sequence length="177" mass="19450">PKQPPLPSVPLLFYSSSPVSPLWNLPPRTAVPPLPLPPLSLQMTSSSSSSSCSLKCDPPFVCEIENGQQWCLSPSNFVNLQKIMSDKKNPSTTPFPLPTVLYRSSPTIAPSPYYEPVEPPSNSLFTAVAIALLGFITVSLIAIFVWHKFCRHNPAWSTRPRQPVPTESPDALIVEKQ</sequence>
<evidence type="ECO:0000313" key="4">
    <source>
        <dbReference type="Proteomes" id="UP001328107"/>
    </source>
</evidence>
<comment type="caution">
    <text evidence="3">The sequence shown here is derived from an EMBL/GenBank/DDBJ whole genome shotgun (WGS) entry which is preliminary data.</text>
</comment>
<evidence type="ECO:0000256" key="2">
    <source>
        <dbReference type="SAM" id="Phobius"/>
    </source>
</evidence>
<dbReference type="AlphaFoldDB" id="A0AAN4ZL75"/>
<feature type="non-terminal residue" evidence="3">
    <location>
        <position position="1"/>
    </location>
</feature>
<organism evidence="3 4">
    <name type="scientific">Pristionchus mayeri</name>
    <dbReference type="NCBI Taxonomy" id="1317129"/>
    <lineage>
        <taxon>Eukaryota</taxon>
        <taxon>Metazoa</taxon>
        <taxon>Ecdysozoa</taxon>
        <taxon>Nematoda</taxon>
        <taxon>Chromadorea</taxon>
        <taxon>Rhabditida</taxon>
        <taxon>Rhabditina</taxon>
        <taxon>Diplogasteromorpha</taxon>
        <taxon>Diplogasteroidea</taxon>
        <taxon>Neodiplogasteridae</taxon>
        <taxon>Pristionchus</taxon>
    </lineage>
</organism>
<keyword evidence="2" id="KW-0812">Transmembrane</keyword>
<evidence type="ECO:0000256" key="1">
    <source>
        <dbReference type="SAM" id="MobiDB-lite"/>
    </source>
</evidence>
<dbReference type="Proteomes" id="UP001328107">
    <property type="component" value="Unassembled WGS sequence"/>
</dbReference>
<keyword evidence="2" id="KW-1133">Transmembrane helix</keyword>
<protein>
    <submittedName>
        <fullName evidence="3">Uncharacterized protein</fullName>
    </submittedName>
</protein>
<name>A0AAN4ZL75_9BILA</name>
<keyword evidence="2" id="KW-0472">Membrane</keyword>
<gene>
    <name evidence="3" type="ORF">PMAYCL1PPCAC_13478</name>
</gene>
<feature type="transmembrane region" description="Helical" evidence="2">
    <location>
        <begin position="124"/>
        <end position="146"/>
    </location>
</feature>
<reference evidence="4" key="1">
    <citation type="submission" date="2022-10" db="EMBL/GenBank/DDBJ databases">
        <title>Genome assembly of Pristionchus species.</title>
        <authorList>
            <person name="Yoshida K."/>
            <person name="Sommer R.J."/>
        </authorList>
    </citation>
    <scope>NUCLEOTIDE SEQUENCE [LARGE SCALE GENOMIC DNA]</scope>
    <source>
        <strain evidence="4">RS5460</strain>
    </source>
</reference>
<dbReference type="EMBL" id="BTRK01000003">
    <property type="protein sequence ID" value="GMR43283.1"/>
    <property type="molecule type" value="Genomic_DNA"/>
</dbReference>
<feature type="region of interest" description="Disordered" evidence="1">
    <location>
        <begin position="158"/>
        <end position="177"/>
    </location>
</feature>
<proteinExistence type="predicted"/>
<keyword evidence="4" id="KW-1185">Reference proteome</keyword>